<protein>
    <submittedName>
        <fullName evidence="2">Uncharacterized protein</fullName>
    </submittedName>
</protein>
<keyword evidence="1" id="KW-1133">Transmembrane helix</keyword>
<feature type="transmembrane region" description="Helical" evidence="1">
    <location>
        <begin position="42"/>
        <end position="60"/>
    </location>
</feature>
<name>A0A2T2XHS4_9FIRM</name>
<proteinExistence type="predicted"/>
<keyword evidence="1" id="KW-0472">Membrane</keyword>
<dbReference type="Proteomes" id="UP000242972">
    <property type="component" value="Unassembled WGS sequence"/>
</dbReference>
<comment type="caution">
    <text evidence="2">The sequence shown here is derived from an EMBL/GenBank/DDBJ whole genome shotgun (WGS) entry which is preliminary data.</text>
</comment>
<feature type="transmembrane region" description="Helical" evidence="1">
    <location>
        <begin position="81"/>
        <end position="102"/>
    </location>
</feature>
<dbReference type="AlphaFoldDB" id="A0A2T2XHS4"/>
<reference evidence="2 3" key="1">
    <citation type="journal article" date="2014" name="BMC Genomics">
        <title>Comparison of environmental and isolate Sulfobacillus genomes reveals diverse carbon, sulfur, nitrogen, and hydrogen metabolisms.</title>
        <authorList>
            <person name="Justice N.B."/>
            <person name="Norman A."/>
            <person name="Brown C.T."/>
            <person name="Singh A."/>
            <person name="Thomas B.C."/>
            <person name="Banfield J.F."/>
        </authorList>
    </citation>
    <scope>NUCLEOTIDE SEQUENCE [LARGE SCALE GENOMIC DNA]</scope>
    <source>
        <strain evidence="2">AMDSBA4</strain>
    </source>
</reference>
<sequence length="144" mass="16226">MIQLMGWLAWISVILTWVNDWAWVWVVYLLEWGASYGHWPSSPWWFAGGLGLLVLGELAMRQFLPGPAPTRTPGRLLTETMTLLWLSLLFGSVPGIAAWQGTVGFDAGVRLSGFVRDSRRRFLIRGIRFLVALSIVVLLPLGFR</sequence>
<organism evidence="2 3">
    <name type="scientific">Sulfobacillus benefaciens</name>
    <dbReference type="NCBI Taxonomy" id="453960"/>
    <lineage>
        <taxon>Bacteria</taxon>
        <taxon>Bacillati</taxon>
        <taxon>Bacillota</taxon>
        <taxon>Clostridia</taxon>
        <taxon>Eubacteriales</taxon>
        <taxon>Clostridiales Family XVII. Incertae Sedis</taxon>
        <taxon>Sulfobacillus</taxon>
    </lineage>
</organism>
<gene>
    <name evidence="2" type="ORF">C7B46_07190</name>
</gene>
<evidence type="ECO:0000256" key="1">
    <source>
        <dbReference type="SAM" id="Phobius"/>
    </source>
</evidence>
<evidence type="ECO:0000313" key="2">
    <source>
        <dbReference type="EMBL" id="PSR34039.1"/>
    </source>
</evidence>
<dbReference type="EMBL" id="PXYW01000013">
    <property type="protein sequence ID" value="PSR34039.1"/>
    <property type="molecule type" value="Genomic_DNA"/>
</dbReference>
<accession>A0A2T2XHS4</accession>
<feature type="transmembrane region" description="Helical" evidence="1">
    <location>
        <begin position="122"/>
        <end position="143"/>
    </location>
</feature>
<keyword evidence="1" id="KW-0812">Transmembrane</keyword>
<feature type="transmembrane region" description="Helical" evidence="1">
    <location>
        <begin position="7"/>
        <end position="30"/>
    </location>
</feature>
<evidence type="ECO:0000313" key="3">
    <source>
        <dbReference type="Proteomes" id="UP000242972"/>
    </source>
</evidence>